<evidence type="ECO:0000313" key="2">
    <source>
        <dbReference type="Proteomes" id="UP000318626"/>
    </source>
</evidence>
<sequence>MIFRAIDSDGTELLRLSRVPAGQLLRHSSPGLPLSGIRAGNQVGTGHHADYDDIRSRIAGIQSSASLAVETISDADNVVKQVHNISTTIAAAVEEQRCVAQSISEQ</sequence>
<protein>
    <submittedName>
        <fullName evidence="1">Uncharacterized protein</fullName>
    </submittedName>
</protein>
<dbReference type="AlphaFoldDB" id="A0A518C311"/>
<dbReference type="RefSeq" id="WP_144970576.1">
    <property type="nucleotide sequence ID" value="NZ_CP036289.1"/>
</dbReference>
<accession>A0A518C311</accession>
<evidence type="ECO:0000313" key="1">
    <source>
        <dbReference type="EMBL" id="QDU73611.1"/>
    </source>
</evidence>
<reference evidence="2" key="1">
    <citation type="submission" date="2019-02" db="EMBL/GenBank/DDBJ databases">
        <title>Deep-cultivation of Planctomycetes and their phenomic and genomic characterization uncovers novel biology.</title>
        <authorList>
            <person name="Wiegand S."/>
            <person name="Jogler M."/>
            <person name="Boedeker C."/>
            <person name="Pinto D."/>
            <person name="Vollmers J."/>
            <person name="Rivas-Marin E."/>
            <person name="Kohn T."/>
            <person name="Peeters S.H."/>
            <person name="Heuer A."/>
            <person name="Rast P."/>
            <person name="Oberbeckmann S."/>
            <person name="Bunk B."/>
            <person name="Jeske O."/>
            <person name="Meyerdierks A."/>
            <person name="Storesund J.E."/>
            <person name="Kallscheuer N."/>
            <person name="Luecker S."/>
            <person name="Lage O.M."/>
            <person name="Pohl T."/>
            <person name="Merkel B.J."/>
            <person name="Hornburger P."/>
            <person name="Mueller R.-W."/>
            <person name="Bruemmer F."/>
            <person name="Labrenz M."/>
            <person name="Spormann A.M."/>
            <person name="Op den Camp H."/>
            <person name="Overmann J."/>
            <person name="Amann R."/>
            <person name="Jetten M.S.M."/>
            <person name="Mascher T."/>
            <person name="Medema M.H."/>
            <person name="Devos D.P."/>
            <person name="Kaster A.-K."/>
            <person name="Ovreas L."/>
            <person name="Rohde M."/>
            <person name="Galperin M.Y."/>
            <person name="Jogler C."/>
        </authorList>
    </citation>
    <scope>NUCLEOTIDE SEQUENCE [LARGE SCALE GENOMIC DNA]</scope>
    <source>
        <strain evidence="2">Pan97</strain>
    </source>
</reference>
<proteinExistence type="predicted"/>
<gene>
    <name evidence="1" type="ORF">Pan97_05870</name>
</gene>
<organism evidence="1 2">
    <name type="scientific">Bremerella volcania</name>
    <dbReference type="NCBI Taxonomy" id="2527984"/>
    <lineage>
        <taxon>Bacteria</taxon>
        <taxon>Pseudomonadati</taxon>
        <taxon>Planctomycetota</taxon>
        <taxon>Planctomycetia</taxon>
        <taxon>Pirellulales</taxon>
        <taxon>Pirellulaceae</taxon>
        <taxon>Bremerella</taxon>
    </lineage>
</organism>
<dbReference type="EMBL" id="CP036289">
    <property type="protein sequence ID" value="QDU73611.1"/>
    <property type="molecule type" value="Genomic_DNA"/>
</dbReference>
<dbReference type="KEGG" id="bvo:Pan97_05870"/>
<dbReference type="Proteomes" id="UP000318626">
    <property type="component" value="Chromosome"/>
</dbReference>
<name>A0A518C311_9BACT</name>
<keyword evidence="2" id="KW-1185">Reference proteome</keyword>